<name>A0A9P4P2K6_9PEZI</name>
<feature type="region of interest" description="Disordered" evidence="1">
    <location>
        <begin position="50"/>
        <end position="230"/>
    </location>
</feature>
<dbReference type="EMBL" id="MU007012">
    <property type="protein sequence ID" value="KAF2435763.1"/>
    <property type="molecule type" value="Genomic_DNA"/>
</dbReference>
<organism evidence="3 4">
    <name type="scientific">Tothia fuscella</name>
    <dbReference type="NCBI Taxonomy" id="1048955"/>
    <lineage>
        <taxon>Eukaryota</taxon>
        <taxon>Fungi</taxon>
        <taxon>Dikarya</taxon>
        <taxon>Ascomycota</taxon>
        <taxon>Pezizomycotina</taxon>
        <taxon>Dothideomycetes</taxon>
        <taxon>Pleosporomycetidae</taxon>
        <taxon>Venturiales</taxon>
        <taxon>Cylindrosympodiaceae</taxon>
        <taxon>Tothia</taxon>
    </lineage>
</organism>
<evidence type="ECO:0000259" key="2">
    <source>
        <dbReference type="Pfam" id="PF09347"/>
    </source>
</evidence>
<feature type="domain" description="DUF1989" evidence="2">
    <location>
        <begin position="13"/>
        <end position="55"/>
    </location>
</feature>
<keyword evidence="4" id="KW-1185">Reference proteome</keyword>
<dbReference type="Pfam" id="PF09347">
    <property type="entry name" value="DUF1989"/>
    <property type="match status" value="2"/>
</dbReference>
<dbReference type="PANTHER" id="PTHR31527">
    <property type="entry name" value="RE64534P"/>
    <property type="match status" value="1"/>
</dbReference>
<evidence type="ECO:0000256" key="1">
    <source>
        <dbReference type="SAM" id="MobiDB-lite"/>
    </source>
</evidence>
<protein>
    <recommendedName>
        <fullName evidence="2">DUF1989 domain-containing protein</fullName>
    </recommendedName>
</protein>
<feature type="compositionally biased region" description="Basic and acidic residues" evidence="1">
    <location>
        <begin position="51"/>
        <end position="101"/>
    </location>
</feature>
<feature type="compositionally biased region" description="Low complexity" evidence="1">
    <location>
        <begin position="220"/>
        <end position="230"/>
    </location>
</feature>
<sequence length="579" mass="61489">MAAPKPSTGEKQTIQARHGVATFVPKGHTIKIINTYGRQVVDTWAFALHAPPEDSDIHKGEKEPEKSKEAEKSRSKSKSPEKKTPKTPEKQDAKKAQDSGKEASSAAKKTTGKAEDVGEGASSGAKETTEKAADTAKDGTDTAEKGAERLSENDTSTPKKKTWSSYIPTVRGRGKATAKEEPKAETGDGDGEGDSAEKQEEMAKSWSSYLPSIGGKAGGSSSESNMNSQSKGWSSYIPTGVGYSSYMPSKSTLSAIESMHARDPTKSYAEQLYDFSKTPVGAAGISVATGSGYAGSLYAGYKAYATVSRDSSQPGMEFLSMPHTRASLSRLTPKVNDTLVSNLRAPMLTIVEDTSPGVHDTLVAACDPQRYRELGVEKWEEHGSCAENLVMALQLLNEASGLKGAKAIGSDVTVNSVPAPLNLFMNIPWTQEGEISFEAPTGKRGDYIKMRAERDVVVVMSACPQDILEINGKKPMVAHFVVESPSPEDEKKAQEQEAEAKKVIEKAQQRKKGTPRKLDRAESQGGSGSPAPAPATPKKADAGEKAEDTTPAKSARKAPKKLEKRGSLAPGSPAPGAKA</sequence>
<feature type="region of interest" description="Disordered" evidence="1">
    <location>
        <begin position="484"/>
        <end position="579"/>
    </location>
</feature>
<dbReference type="Proteomes" id="UP000800235">
    <property type="component" value="Unassembled WGS sequence"/>
</dbReference>
<dbReference type="AlphaFoldDB" id="A0A9P4P2K6"/>
<gene>
    <name evidence="3" type="ORF">EJ08DRAFT_288127</name>
</gene>
<dbReference type="OrthoDB" id="504708at2759"/>
<evidence type="ECO:0000313" key="4">
    <source>
        <dbReference type="Proteomes" id="UP000800235"/>
    </source>
</evidence>
<comment type="caution">
    <text evidence="3">The sequence shown here is derived from an EMBL/GenBank/DDBJ whole genome shotgun (WGS) entry which is preliminary data.</text>
</comment>
<proteinExistence type="predicted"/>
<reference evidence="3" key="1">
    <citation type="journal article" date="2020" name="Stud. Mycol.">
        <title>101 Dothideomycetes genomes: a test case for predicting lifestyles and emergence of pathogens.</title>
        <authorList>
            <person name="Haridas S."/>
            <person name="Albert R."/>
            <person name="Binder M."/>
            <person name="Bloem J."/>
            <person name="Labutti K."/>
            <person name="Salamov A."/>
            <person name="Andreopoulos B."/>
            <person name="Baker S."/>
            <person name="Barry K."/>
            <person name="Bills G."/>
            <person name="Bluhm B."/>
            <person name="Cannon C."/>
            <person name="Castanera R."/>
            <person name="Culley D."/>
            <person name="Daum C."/>
            <person name="Ezra D."/>
            <person name="Gonzalez J."/>
            <person name="Henrissat B."/>
            <person name="Kuo A."/>
            <person name="Liang C."/>
            <person name="Lipzen A."/>
            <person name="Lutzoni F."/>
            <person name="Magnuson J."/>
            <person name="Mondo S."/>
            <person name="Nolan M."/>
            <person name="Ohm R."/>
            <person name="Pangilinan J."/>
            <person name="Park H.-J."/>
            <person name="Ramirez L."/>
            <person name="Alfaro M."/>
            <person name="Sun H."/>
            <person name="Tritt A."/>
            <person name="Yoshinaga Y."/>
            <person name="Zwiers L.-H."/>
            <person name="Turgeon B."/>
            <person name="Goodwin S."/>
            <person name="Spatafora J."/>
            <person name="Crous P."/>
            <person name="Grigoriev I."/>
        </authorList>
    </citation>
    <scope>NUCLEOTIDE SEQUENCE</scope>
    <source>
        <strain evidence="3">CBS 130266</strain>
    </source>
</reference>
<feature type="region of interest" description="Disordered" evidence="1">
    <location>
        <begin position="1"/>
        <end position="25"/>
    </location>
</feature>
<feature type="compositionally biased region" description="Basic and acidic residues" evidence="1">
    <location>
        <begin position="127"/>
        <end position="152"/>
    </location>
</feature>
<dbReference type="InterPro" id="IPR018959">
    <property type="entry name" value="DUF1989"/>
</dbReference>
<dbReference type="PANTHER" id="PTHR31527:SF0">
    <property type="entry name" value="RE64534P"/>
    <property type="match status" value="1"/>
</dbReference>
<feature type="compositionally biased region" description="Basic and acidic residues" evidence="1">
    <location>
        <begin position="488"/>
        <end position="508"/>
    </location>
</feature>
<evidence type="ECO:0000313" key="3">
    <source>
        <dbReference type="EMBL" id="KAF2435763.1"/>
    </source>
</evidence>
<accession>A0A9P4P2K6</accession>
<feature type="compositionally biased region" description="Basic and acidic residues" evidence="1">
    <location>
        <begin position="177"/>
        <end position="186"/>
    </location>
</feature>
<feature type="domain" description="DUF1989" evidence="2">
    <location>
        <begin position="317"/>
        <end position="457"/>
    </location>
</feature>
<feature type="compositionally biased region" description="Basic and acidic residues" evidence="1">
    <location>
        <begin position="538"/>
        <end position="550"/>
    </location>
</feature>